<keyword evidence="3" id="KW-1185">Reference proteome</keyword>
<keyword evidence="1" id="KW-1133">Transmembrane helix</keyword>
<evidence type="ECO:0000313" key="2">
    <source>
        <dbReference type="EMBL" id="USS90894.1"/>
    </source>
</evidence>
<accession>A0ABY5BWL4</accession>
<dbReference type="EMBL" id="CP097121">
    <property type="protein sequence ID" value="USS90894.1"/>
    <property type="molecule type" value="Genomic_DNA"/>
</dbReference>
<dbReference type="Proteomes" id="UP001056164">
    <property type="component" value="Chromosome"/>
</dbReference>
<evidence type="ECO:0008006" key="4">
    <source>
        <dbReference type="Google" id="ProtNLM"/>
    </source>
</evidence>
<dbReference type="Gene3D" id="3.40.50.10960">
    <property type="match status" value="1"/>
</dbReference>
<keyword evidence="1" id="KW-0812">Transmembrane</keyword>
<protein>
    <recommendedName>
        <fullName evidence="4">POTRA domain-containing protein</fullName>
    </recommendedName>
</protein>
<organism evidence="2 3">
    <name type="scientific">Fructilactobacillus carniphilus</name>
    <dbReference type="NCBI Taxonomy" id="2940297"/>
    <lineage>
        <taxon>Bacteria</taxon>
        <taxon>Bacillati</taxon>
        <taxon>Bacillota</taxon>
        <taxon>Bacilli</taxon>
        <taxon>Lactobacillales</taxon>
        <taxon>Lactobacillaceae</taxon>
        <taxon>Fructilactobacillus</taxon>
    </lineage>
</organism>
<keyword evidence="1" id="KW-0472">Membrane</keyword>
<dbReference type="RefSeq" id="WP_252795388.1">
    <property type="nucleotide sequence ID" value="NZ_CP097121.1"/>
</dbReference>
<evidence type="ECO:0000256" key="1">
    <source>
        <dbReference type="SAM" id="Phobius"/>
    </source>
</evidence>
<proteinExistence type="predicted"/>
<name>A0ABY5BWL4_9LACO</name>
<gene>
    <name evidence="2" type="ORF">M3M37_01430</name>
</gene>
<feature type="transmembrane region" description="Helical" evidence="1">
    <location>
        <begin position="44"/>
        <end position="64"/>
    </location>
</feature>
<sequence>MDEKTQDELVDERLRADSDRKWRHRRLRVGRRNRQIRRERWRRSVRIAVPLLIVFGGLCAYFGYQASSLNRVATVRVTPASSSKLLGKELPIEPGDNLALVKRDFPRVQRQLQQRYPQLNRLTLTAAGNQITAHAEIAQPRAWFERHQQWYALYPNGRIEQQQPVEAVRNRSCQIQGVTERKQLEELGQQLGRLSKKEATNVQTITSAKDAGRSDKVHLQLRDGNQIITFASQVATKLKDYQRLKLTLKQPSIVHMEYGAYATPIR</sequence>
<reference evidence="2" key="1">
    <citation type="submission" date="2022-05" db="EMBL/GenBank/DDBJ databases">
        <authorList>
            <person name="Oliphant S.A."/>
            <person name="Watson-Haigh N.S."/>
            <person name="Sumby K.M."/>
            <person name="Gardner J.M."/>
            <person name="Jiranek V."/>
        </authorList>
    </citation>
    <scope>NUCLEOTIDE SEQUENCE</scope>
    <source>
        <strain evidence="2">KI4_A6</strain>
    </source>
</reference>
<evidence type="ECO:0000313" key="3">
    <source>
        <dbReference type="Proteomes" id="UP001056164"/>
    </source>
</evidence>